<evidence type="ECO:0000313" key="2">
    <source>
        <dbReference type="EMBL" id="VCW67286.1"/>
    </source>
</evidence>
<dbReference type="EMBL" id="CYRY02002570">
    <property type="protein sequence ID" value="VCW67286.1"/>
    <property type="molecule type" value="Genomic_DNA"/>
</dbReference>
<comment type="caution">
    <text evidence="2">The sequence shown here is derived from an EMBL/GenBank/DDBJ whole genome shotgun (WGS) entry which is preliminary data.</text>
</comment>
<protein>
    <submittedName>
        <fullName evidence="2">Uncharacterized protein</fullName>
    </submittedName>
</protein>
<feature type="region of interest" description="Disordered" evidence="1">
    <location>
        <begin position="26"/>
        <end position="71"/>
    </location>
</feature>
<gene>
    <name evidence="2" type="ORF">BN2614_LOCUS2</name>
</gene>
<dbReference type="Proteomes" id="UP000269945">
    <property type="component" value="Unassembled WGS sequence"/>
</dbReference>
<reference evidence="2 3" key="1">
    <citation type="submission" date="2018-10" db="EMBL/GenBank/DDBJ databases">
        <authorList>
            <person name="Ekblom R."/>
            <person name="Jareborg N."/>
        </authorList>
    </citation>
    <scope>NUCLEOTIDE SEQUENCE [LARGE SCALE GENOMIC DNA]</scope>
    <source>
        <tissue evidence="2">Muscle</tissue>
    </source>
</reference>
<evidence type="ECO:0000313" key="3">
    <source>
        <dbReference type="Proteomes" id="UP000269945"/>
    </source>
</evidence>
<keyword evidence="3" id="KW-1185">Reference proteome</keyword>
<feature type="compositionally biased region" description="Low complexity" evidence="1">
    <location>
        <begin position="44"/>
        <end position="54"/>
    </location>
</feature>
<name>A0A9X9LFZ9_GULGU</name>
<sequence>MLHSALRPHSSSRSIREFTNKMPFCRFTSRRSRRPLDATRNRRGTSSASSSPRSCAMRPTKVPCLASSRTE</sequence>
<dbReference type="AlphaFoldDB" id="A0A9X9LFZ9"/>
<accession>A0A9X9LFZ9</accession>
<evidence type="ECO:0000256" key="1">
    <source>
        <dbReference type="SAM" id="MobiDB-lite"/>
    </source>
</evidence>
<organism evidence="2 3">
    <name type="scientific">Gulo gulo</name>
    <name type="common">Wolverine</name>
    <name type="synonym">Gluton</name>
    <dbReference type="NCBI Taxonomy" id="48420"/>
    <lineage>
        <taxon>Eukaryota</taxon>
        <taxon>Metazoa</taxon>
        <taxon>Chordata</taxon>
        <taxon>Craniata</taxon>
        <taxon>Vertebrata</taxon>
        <taxon>Euteleostomi</taxon>
        <taxon>Mammalia</taxon>
        <taxon>Eutheria</taxon>
        <taxon>Laurasiatheria</taxon>
        <taxon>Carnivora</taxon>
        <taxon>Caniformia</taxon>
        <taxon>Musteloidea</taxon>
        <taxon>Mustelidae</taxon>
        <taxon>Guloninae</taxon>
        <taxon>Gulo</taxon>
    </lineage>
</organism>
<proteinExistence type="predicted"/>